<evidence type="ECO:0000313" key="3">
    <source>
        <dbReference type="Proteomes" id="UP000192247"/>
    </source>
</evidence>
<evidence type="ECO:0000256" key="1">
    <source>
        <dbReference type="SAM" id="MobiDB-lite"/>
    </source>
</evidence>
<proteinExistence type="predicted"/>
<name>A0A1V9Y0C3_9ACAR</name>
<reference evidence="2 3" key="1">
    <citation type="journal article" date="2017" name="Gigascience">
        <title>Draft genome of the honey bee ectoparasitic mite, Tropilaelaps mercedesae, is shaped by the parasitic life history.</title>
        <authorList>
            <person name="Dong X."/>
            <person name="Armstrong S.D."/>
            <person name="Xia D."/>
            <person name="Makepeace B.L."/>
            <person name="Darby A.C."/>
            <person name="Kadowaki T."/>
        </authorList>
    </citation>
    <scope>NUCLEOTIDE SEQUENCE [LARGE SCALE GENOMIC DNA]</scope>
    <source>
        <strain evidence="2">Wuxi-XJTLU</strain>
    </source>
</reference>
<evidence type="ECO:0000313" key="2">
    <source>
        <dbReference type="EMBL" id="OQR79179.1"/>
    </source>
</evidence>
<dbReference type="Proteomes" id="UP000192247">
    <property type="component" value="Unassembled WGS sequence"/>
</dbReference>
<keyword evidence="3" id="KW-1185">Reference proteome</keyword>
<comment type="caution">
    <text evidence="2">The sequence shown here is derived from an EMBL/GenBank/DDBJ whole genome shotgun (WGS) entry which is preliminary data.</text>
</comment>
<gene>
    <name evidence="2" type="ORF">BIW11_05919</name>
</gene>
<feature type="compositionally biased region" description="Basic and acidic residues" evidence="1">
    <location>
        <begin position="17"/>
        <end position="31"/>
    </location>
</feature>
<dbReference type="AlphaFoldDB" id="A0A1V9Y0C3"/>
<dbReference type="EMBL" id="MNPL01001411">
    <property type="protein sequence ID" value="OQR79179.1"/>
    <property type="molecule type" value="Genomic_DNA"/>
</dbReference>
<protein>
    <submittedName>
        <fullName evidence="2">Maltase-glucoamylase</fullName>
    </submittedName>
</protein>
<dbReference type="InParanoid" id="A0A1V9Y0C3"/>
<feature type="region of interest" description="Disordered" evidence="1">
    <location>
        <begin position="1"/>
        <end position="35"/>
    </location>
</feature>
<organism evidence="2 3">
    <name type="scientific">Tropilaelaps mercedesae</name>
    <dbReference type="NCBI Taxonomy" id="418985"/>
    <lineage>
        <taxon>Eukaryota</taxon>
        <taxon>Metazoa</taxon>
        <taxon>Ecdysozoa</taxon>
        <taxon>Arthropoda</taxon>
        <taxon>Chelicerata</taxon>
        <taxon>Arachnida</taxon>
        <taxon>Acari</taxon>
        <taxon>Parasitiformes</taxon>
        <taxon>Mesostigmata</taxon>
        <taxon>Gamasina</taxon>
        <taxon>Dermanyssoidea</taxon>
        <taxon>Laelapidae</taxon>
        <taxon>Tropilaelaps</taxon>
    </lineage>
</organism>
<sequence>MKQTPEEVSCAYANDSSEIRKRNKREREHGNKRGSRRLTPIHLLSIVDSFRYRSSLAGTVERRVVSYKLTDSVRRICGYSFDDVGDIEDPTAGQGQDKVNIAMEIDRLSGDPGKLMGTGRCYNGEVLVRWNSRQSLKSTGRIRRRRRFKSQVR</sequence>
<accession>A0A1V9Y0C3</accession>